<proteinExistence type="inferred from homology"/>
<dbReference type="STRING" id="1042163.BRLA_c013550"/>
<dbReference type="InterPro" id="IPR004821">
    <property type="entry name" value="Cyt_trans-like"/>
</dbReference>
<dbReference type="PANTHER" id="PTHR39321">
    <property type="entry name" value="NICOTINATE-NUCLEOTIDE ADENYLYLTRANSFERASE-RELATED"/>
    <property type="match status" value="1"/>
</dbReference>
<dbReference type="eggNOG" id="COG1057">
    <property type="taxonomic scope" value="Bacteria"/>
</dbReference>
<reference evidence="12 13" key="1">
    <citation type="journal article" date="2011" name="J. Bacteriol.">
        <title>Genome sequence of Brevibacillus laterosporus LMG 15441, a pathogen of invertebrates.</title>
        <authorList>
            <person name="Djukic M."/>
            <person name="Poehlein A."/>
            <person name="Thurmer A."/>
            <person name="Daniel R."/>
        </authorList>
    </citation>
    <scope>NUCLEOTIDE SEQUENCE [LARGE SCALE GENOMIC DNA]</scope>
    <source>
        <strain evidence="12 13">LMG 15441</strain>
    </source>
</reference>
<dbReference type="InterPro" id="IPR014729">
    <property type="entry name" value="Rossmann-like_a/b/a_fold"/>
</dbReference>
<evidence type="ECO:0000256" key="3">
    <source>
        <dbReference type="ARBA" id="ARBA00022642"/>
    </source>
</evidence>
<dbReference type="GO" id="GO:0005524">
    <property type="term" value="F:ATP binding"/>
    <property type="evidence" value="ECO:0007669"/>
    <property type="project" value="UniProtKB-KW"/>
</dbReference>
<keyword evidence="5 10" id="KW-0548">Nucleotidyltransferase</keyword>
<name>A0A075R1E6_BRELA</name>
<keyword evidence="8 10" id="KW-0520">NAD</keyword>
<evidence type="ECO:0000256" key="9">
    <source>
        <dbReference type="ARBA" id="ARBA00048721"/>
    </source>
</evidence>
<organism evidence="12 13">
    <name type="scientific">Brevibacillus laterosporus LMG 15441</name>
    <dbReference type="NCBI Taxonomy" id="1042163"/>
    <lineage>
        <taxon>Bacteria</taxon>
        <taxon>Bacillati</taxon>
        <taxon>Bacillota</taxon>
        <taxon>Bacilli</taxon>
        <taxon>Bacillales</taxon>
        <taxon>Paenibacillaceae</taxon>
        <taxon>Brevibacillus</taxon>
    </lineage>
</organism>
<dbReference type="NCBIfam" id="TIGR00125">
    <property type="entry name" value="cyt_tran_rel"/>
    <property type="match status" value="1"/>
</dbReference>
<comment type="function">
    <text evidence="1 10">Catalyzes the reversible adenylation of nicotinate mononucleotide (NaMN) to nicotinic acid adenine dinucleotide (NaAD).</text>
</comment>
<evidence type="ECO:0000256" key="10">
    <source>
        <dbReference type="HAMAP-Rule" id="MF_00244"/>
    </source>
</evidence>
<gene>
    <name evidence="10" type="primary">nadD</name>
    <name evidence="12" type="ORF">BRLA_c013550</name>
</gene>
<evidence type="ECO:0000256" key="1">
    <source>
        <dbReference type="ARBA" id="ARBA00002324"/>
    </source>
</evidence>
<evidence type="ECO:0000256" key="7">
    <source>
        <dbReference type="ARBA" id="ARBA00022840"/>
    </source>
</evidence>
<dbReference type="SUPFAM" id="SSF52374">
    <property type="entry name" value="Nucleotidylyl transferase"/>
    <property type="match status" value="1"/>
</dbReference>
<keyword evidence="7 10" id="KW-0067">ATP-binding</keyword>
<dbReference type="NCBIfam" id="NF000841">
    <property type="entry name" value="PRK00071.1-4"/>
    <property type="match status" value="1"/>
</dbReference>
<dbReference type="RefSeq" id="WP_003338266.1">
    <property type="nucleotide sequence ID" value="NZ_CP007806.1"/>
</dbReference>
<evidence type="ECO:0000259" key="11">
    <source>
        <dbReference type="Pfam" id="PF01467"/>
    </source>
</evidence>
<dbReference type="PANTHER" id="PTHR39321:SF3">
    <property type="entry name" value="PHOSPHOPANTETHEINE ADENYLYLTRANSFERASE"/>
    <property type="match status" value="1"/>
</dbReference>
<dbReference type="Pfam" id="PF01467">
    <property type="entry name" value="CTP_transf_like"/>
    <property type="match status" value="1"/>
</dbReference>
<dbReference type="UniPathway" id="UPA00253">
    <property type="reaction ID" value="UER00332"/>
</dbReference>
<dbReference type="InterPro" id="IPR005248">
    <property type="entry name" value="NadD/NMNAT"/>
</dbReference>
<comment type="pathway">
    <text evidence="2 10">Cofactor biosynthesis; NAD(+) biosynthesis; deamido-NAD(+) from nicotinate D-ribonucleotide: step 1/1.</text>
</comment>
<dbReference type="EMBL" id="CP007806">
    <property type="protein sequence ID" value="AIG25694.1"/>
    <property type="molecule type" value="Genomic_DNA"/>
</dbReference>
<evidence type="ECO:0000256" key="8">
    <source>
        <dbReference type="ARBA" id="ARBA00023027"/>
    </source>
</evidence>
<keyword evidence="6 10" id="KW-0547">Nucleotide-binding</keyword>
<evidence type="ECO:0000256" key="4">
    <source>
        <dbReference type="ARBA" id="ARBA00022679"/>
    </source>
</evidence>
<accession>A0A075R1E6</accession>
<keyword evidence="13" id="KW-1185">Reference proteome</keyword>
<evidence type="ECO:0000313" key="12">
    <source>
        <dbReference type="EMBL" id="AIG25694.1"/>
    </source>
</evidence>
<keyword evidence="4 10" id="KW-0808">Transferase</keyword>
<dbReference type="GO" id="GO:0009435">
    <property type="term" value="P:NAD+ biosynthetic process"/>
    <property type="evidence" value="ECO:0007669"/>
    <property type="project" value="UniProtKB-UniRule"/>
</dbReference>
<dbReference type="HOGENOM" id="CLU_069765_3_1_9"/>
<evidence type="ECO:0000256" key="2">
    <source>
        <dbReference type="ARBA" id="ARBA00005019"/>
    </source>
</evidence>
<dbReference type="NCBIfam" id="TIGR00482">
    <property type="entry name" value="nicotinate (nicotinamide) nucleotide adenylyltransferase"/>
    <property type="match status" value="1"/>
</dbReference>
<keyword evidence="3 10" id="KW-0662">Pyridine nucleotide biosynthesis</keyword>
<dbReference type="NCBIfam" id="NF000840">
    <property type="entry name" value="PRK00071.1-3"/>
    <property type="match status" value="1"/>
</dbReference>
<dbReference type="Gene3D" id="3.40.50.620">
    <property type="entry name" value="HUPs"/>
    <property type="match status" value="1"/>
</dbReference>
<dbReference type="GO" id="GO:0004515">
    <property type="term" value="F:nicotinate-nucleotide adenylyltransferase activity"/>
    <property type="evidence" value="ECO:0007669"/>
    <property type="project" value="UniProtKB-UniRule"/>
</dbReference>
<evidence type="ECO:0000256" key="5">
    <source>
        <dbReference type="ARBA" id="ARBA00022695"/>
    </source>
</evidence>
<dbReference type="CDD" id="cd02165">
    <property type="entry name" value="NMNAT"/>
    <property type="match status" value="1"/>
</dbReference>
<dbReference type="KEGG" id="blr:BRLA_c013550"/>
<dbReference type="EC" id="2.7.7.18" evidence="10"/>
<comment type="catalytic activity">
    <reaction evidence="9 10">
        <text>nicotinate beta-D-ribonucleotide + ATP + H(+) = deamido-NAD(+) + diphosphate</text>
        <dbReference type="Rhea" id="RHEA:22860"/>
        <dbReference type="ChEBI" id="CHEBI:15378"/>
        <dbReference type="ChEBI" id="CHEBI:30616"/>
        <dbReference type="ChEBI" id="CHEBI:33019"/>
        <dbReference type="ChEBI" id="CHEBI:57502"/>
        <dbReference type="ChEBI" id="CHEBI:58437"/>
        <dbReference type="EC" id="2.7.7.18"/>
    </reaction>
</comment>
<sequence length="196" mass="22630">MKRIGIMGGTFDPIHNAHLLIAEQAREQAKLDEVWFMPAHVPPHKQQKKSVANAIHRAEMVRLAIRNHPQFRITTVELDREGPSYTVDTMQQVVTLHPTYEFSFIIGGDMVEMLPQWHAIEELVKLVRFIGFHRPHFAPQPSRWTPYVDFIEIPLWDLSSTYVREQIQIGKSIRYLVPSAVECYIKESGLYGADPT</sequence>
<dbReference type="HAMAP" id="MF_00244">
    <property type="entry name" value="NaMN_adenylyltr"/>
    <property type="match status" value="1"/>
</dbReference>
<evidence type="ECO:0000313" key="13">
    <source>
        <dbReference type="Proteomes" id="UP000005850"/>
    </source>
</evidence>
<dbReference type="AlphaFoldDB" id="A0A075R1E6"/>
<dbReference type="Proteomes" id="UP000005850">
    <property type="component" value="Chromosome"/>
</dbReference>
<evidence type="ECO:0000256" key="6">
    <source>
        <dbReference type="ARBA" id="ARBA00022741"/>
    </source>
</evidence>
<comment type="similarity">
    <text evidence="10">Belongs to the NadD family.</text>
</comment>
<protein>
    <recommendedName>
        <fullName evidence="10">Probable nicotinate-nucleotide adenylyltransferase</fullName>
        <ecNumber evidence="10">2.7.7.18</ecNumber>
    </recommendedName>
    <alternativeName>
        <fullName evidence="10">Deamido-NAD(+) diphosphorylase</fullName>
    </alternativeName>
    <alternativeName>
        <fullName evidence="10">Deamido-NAD(+) pyrophosphorylase</fullName>
    </alternativeName>
    <alternativeName>
        <fullName evidence="10">Nicotinate mononucleotide adenylyltransferase</fullName>
        <shortName evidence="10">NaMN adenylyltransferase</shortName>
    </alternativeName>
</protein>
<feature type="domain" description="Cytidyltransferase-like" evidence="11">
    <location>
        <begin position="6"/>
        <end position="165"/>
    </location>
</feature>